<keyword evidence="2" id="KW-0378">Hydrolase</keyword>
<dbReference type="PANTHER" id="PTHR43798:SF29">
    <property type="entry name" value="AB HYDROLASE-1 DOMAIN-CONTAINING PROTEIN"/>
    <property type="match status" value="1"/>
</dbReference>
<name>A0A1V9A5F0_SACPI</name>
<gene>
    <name evidence="2" type="ORF">B1813_08570</name>
</gene>
<organism evidence="2 3">
    <name type="scientific">Saccharomonospora piscinae</name>
    <dbReference type="NCBI Taxonomy" id="687388"/>
    <lineage>
        <taxon>Bacteria</taxon>
        <taxon>Bacillati</taxon>
        <taxon>Actinomycetota</taxon>
        <taxon>Actinomycetes</taxon>
        <taxon>Pseudonocardiales</taxon>
        <taxon>Pseudonocardiaceae</taxon>
        <taxon>Saccharomonospora</taxon>
    </lineage>
</organism>
<dbReference type="STRING" id="1962155.B1813_08570"/>
<dbReference type="PRINTS" id="PR00111">
    <property type="entry name" value="ABHYDROLASE"/>
</dbReference>
<dbReference type="RefSeq" id="WP_081191363.1">
    <property type="nucleotide sequence ID" value="NZ_MWIH01000005.1"/>
</dbReference>
<dbReference type="InterPro" id="IPR000073">
    <property type="entry name" value="AB_hydrolase_1"/>
</dbReference>
<dbReference type="Proteomes" id="UP000192591">
    <property type="component" value="Unassembled WGS sequence"/>
</dbReference>
<feature type="domain" description="AB hydrolase-1" evidence="1">
    <location>
        <begin position="5"/>
        <end position="236"/>
    </location>
</feature>
<keyword evidence="3" id="KW-1185">Reference proteome</keyword>
<accession>A0A1V9A5F0</accession>
<reference evidence="2 3" key="1">
    <citation type="submission" date="2017-02" db="EMBL/GenBank/DDBJ databases">
        <title>Draft genome of Saccharomonospora sp. 154.</title>
        <authorList>
            <person name="Alonso-Carmona G.S."/>
            <person name="De La Haba R."/>
            <person name="Vera-Gargallo B."/>
            <person name="Sandoval-Trujillo A.H."/>
            <person name="Ramirez-Duran N."/>
            <person name="Ventosa A."/>
        </authorList>
    </citation>
    <scope>NUCLEOTIDE SEQUENCE [LARGE SCALE GENOMIC DNA]</scope>
    <source>
        <strain evidence="2 3">LRS4.154</strain>
    </source>
</reference>
<dbReference type="Pfam" id="PF00561">
    <property type="entry name" value="Abhydrolase_1"/>
    <property type="match status" value="1"/>
</dbReference>
<evidence type="ECO:0000313" key="2">
    <source>
        <dbReference type="EMBL" id="OQO92270.1"/>
    </source>
</evidence>
<dbReference type="AlphaFoldDB" id="A0A1V9A5F0"/>
<dbReference type="SUPFAM" id="SSF53474">
    <property type="entry name" value="alpha/beta-Hydrolases"/>
    <property type="match status" value="1"/>
</dbReference>
<evidence type="ECO:0000313" key="3">
    <source>
        <dbReference type="Proteomes" id="UP000192591"/>
    </source>
</evidence>
<dbReference type="PANTHER" id="PTHR43798">
    <property type="entry name" value="MONOACYLGLYCEROL LIPASE"/>
    <property type="match status" value="1"/>
</dbReference>
<dbReference type="InterPro" id="IPR029058">
    <property type="entry name" value="AB_hydrolase_fold"/>
</dbReference>
<sequence length="248" mass="26497">MSELPLVLLHAYPVDARMWDTVRAPLAERTRLITPDLRGMGRSPLPESGGEPSLDDAARDVLALLDRLELDRVVLGGCSMGGYVTLALLRLAPERVGGLVLVDTRSGADTDEARRNRLAVAHRADSEGTAGWLAESMVPALLGETTRERRPEVVDRVRGLIEQQSPAGVAWAQRAMAARADSTQLLRSVSVPSVVVVGEEDAVTPPEAARALADAIPDAKLVVLPEAGHLTPLEEPEGVVEAVSRVLH</sequence>
<proteinExistence type="predicted"/>
<dbReference type="Gene3D" id="3.40.50.1820">
    <property type="entry name" value="alpha/beta hydrolase"/>
    <property type="match status" value="1"/>
</dbReference>
<dbReference type="GO" id="GO:0016787">
    <property type="term" value="F:hydrolase activity"/>
    <property type="evidence" value="ECO:0007669"/>
    <property type="project" value="UniProtKB-KW"/>
</dbReference>
<dbReference type="EMBL" id="MWIH01000005">
    <property type="protein sequence ID" value="OQO92270.1"/>
    <property type="molecule type" value="Genomic_DNA"/>
</dbReference>
<comment type="caution">
    <text evidence="2">The sequence shown here is derived from an EMBL/GenBank/DDBJ whole genome shotgun (WGS) entry which is preliminary data.</text>
</comment>
<protein>
    <submittedName>
        <fullName evidence="2">Alpha/beta hydrolase</fullName>
    </submittedName>
</protein>
<evidence type="ECO:0000259" key="1">
    <source>
        <dbReference type="Pfam" id="PF00561"/>
    </source>
</evidence>
<dbReference type="InterPro" id="IPR050266">
    <property type="entry name" value="AB_hydrolase_sf"/>
</dbReference>